<keyword evidence="4" id="KW-0255">Endonuclease</keyword>
<dbReference type="SUPFAM" id="SSF74853">
    <property type="entry name" value="Lamin A/C globular tail domain"/>
    <property type="match status" value="1"/>
</dbReference>
<feature type="chain" id="PRO_5047161276" evidence="2">
    <location>
        <begin position="31"/>
        <end position="804"/>
    </location>
</feature>
<dbReference type="PANTHER" id="PTHR42834:SF1">
    <property type="entry name" value="ENDONUCLEASE_EXONUCLEASE_PHOSPHATASE FAMILY PROTEIN (AFU_ORTHOLOGUE AFUA_3G09210)"/>
    <property type="match status" value="1"/>
</dbReference>
<evidence type="ECO:0000256" key="2">
    <source>
        <dbReference type="SAM" id="SignalP"/>
    </source>
</evidence>
<accession>A0ABP5G4I6</accession>
<evidence type="ECO:0000313" key="4">
    <source>
        <dbReference type="EMBL" id="GAA2038945.1"/>
    </source>
</evidence>
<dbReference type="GO" id="GO:0004519">
    <property type="term" value="F:endonuclease activity"/>
    <property type="evidence" value="ECO:0007669"/>
    <property type="project" value="UniProtKB-KW"/>
</dbReference>
<dbReference type="PANTHER" id="PTHR42834">
    <property type="entry name" value="ENDONUCLEASE/EXONUCLEASE/PHOSPHATASE FAMILY PROTEIN (AFU_ORTHOLOGUE AFUA_3G09210)"/>
    <property type="match status" value="1"/>
</dbReference>
<evidence type="ECO:0000313" key="5">
    <source>
        <dbReference type="Proteomes" id="UP001500751"/>
    </source>
</evidence>
<protein>
    <submittedName>
        <fullName evidence="4">Endonuclease/exonuclease/phosphatase family protein</fullName>
    </submittedName>
</protein>
<dbReference type="EMBL" id="BAAAQN010000027">
    <property type="protein sequence ID" value="GAA2038945.1"/>
    <property type="molecule type" value="Genomic_DNA"/>
</dbReference>
<keyword evidence="5" id="KW-1185">Reference proteome</keyword>
<evidence type="ECO:0000256" key="1">
    <source>
        <dbReference type="SAM" id="MobiDB-lite"/>
    </source>
</evidence>
<reference evidence="5" key="1">
    <citation type="journal article" date="2019" name="Int. J. Syst. Evol. Microbiol.">
        <title>The Global Catalogue of Microorganisms (GCM) 10K type strain sequencing project: providing services to taxonomists for standard genome sequencing and annotation.</title>
        <authorList>
            <consortium name="The Broad Institute Genomics Platform"/>
            <consortium name="The Broad Institute Genome Sequencing Center for Infectious Disease"/>
            <person name="Wu L."/>
            <person name="Ma J."/>
        </authorList>
    </citation>
    <scope>NUCLEOTIDE SEQUENCE [LARGE SCALE GENOMIC DNA]</scope>
    <source>
        <strain evidence="5">JCM 16014</strain>
    </source>
</reference>
<keyword evidence="4" id="KW-0540">Nuclease</keyword>
<dbReference type="InterPro" id="IPR036415">
    <property type="entry name" value="Lamin_tail_dom_sf"/>
</dbReference>
<dbReference type="InterPro" id="IPR005135">
    <property type="entry name" value="Endo/exonuclease/phosphatase"/>
</dbReference>
<proteinExistence type="predicted"/>
<evidence type="ECO:0000259" key="3">
    <source>
        <dbReference type="PROSITE" id="PS51841"/>
    </source>
</evidence>
<dbReference type="Proteomes" id="UP001500751">
    <property type="component" value="Unassembled WGS sequence"/>
</dbReference>
<dbReference type="Pfam" id="PF03372">
    <property type="entry name" value="Exo_endo_phos"/>
    <property type="match status" value="1"/>
</dbReference>
<feature type="signal peptide" evidence="2">
    <location>
        <begin position="1"/>
        <end position="30"/>
    </location>
</feature>
<feature type="domain" description="LTD" evidence="3">
    <location>
        <begin position="24"/>
        <end position="165"/>
    </location>
</feature>
<dbReference type="InterPro" id="IPR001322">
    <property type="entry name" value="Lamin_tail_dom"/>
</dbReference>
<gene>
    <name evidence="4" type="ORF">GCM10009839_45840</name>
</gene>
<comment type="caution">
    <text evidence="4">The sequence shown here is derived from an EMBL/GenBank/DDBJ whole genome shotgun (WGS) entry which is preliminary data.</text>
</comment>
<keyword evidence="2" id="KW-0732">Signal</keyword>
<dbReference type="PROSITE" id="PS51318">
    <property type="entry name" value="TAT"/>
    <property type="match status" value="1"/>
</dbReference>
<dbReference type="Pfam" id="PF00932">
    <property type="entry name" value="LTD"/>
    <property type="match status" value="1"/>
</dbReference>
<feature type="region of interest" description="Disordered" evidence="1">
    <location>
        <begin position="188"/>
        <end position="224"/>
    </location>
</feature>
<organism evidence="4 5">
    <name type="scientific">Catenulispora yoronensis</name>
    <dbReference type="NCBI Taxonomy" id="450799"/>
    <lineage>
        <taxon>Bacteria</taxon>
        <taxon>Bacillati</taxon>
        <taxon>Actinomycetota</taxon>
        <taxon>Actinomycetes</taxon>
        <taxon>Catenulisporales</taxon>
        <taxon>Catenulisporaceae</taxon>
        <taxon>Catenulispora</taxon>
    </lineage>
</organism>
<dbReference type="SUPFAM" id="SSF56219">
    <property type="entry name" value="DNase I-like"/>
    <property type="match status" value="1"/>
</dbReference>
<dbReference type="InterPro" id="IPR006311">
    <property type="entry name" value="TAT_signal"/>
</dbReference>
<name>A0ABP5G4I6_9ACTN</name>
<dbReference type="PROSITE" id="PS51841">
    <property type="entry name" value="LTD"/>
    <property type="match status" value="1"/>
</dbReference>
<dbReference type="Gene3D" id="3.60.10.10">
    <property type="entry name" value="Endonuclease/exonuclease/phosphatase"/>
    <property type="match status" value="1"/>
</dbReference>
<sequence>MYRTRARALTAAAISAGTIAALLALPSAQATVSTDVVVNEVYGGGGNSGATLKNDFIELRNTGSAPVSLASWSVQYISAAPGATTTWQVTNLSGSIAPGATYLIGEAAGAGGTADLPTPDATGAINMSGTAGTVALVTSQTALTCKTAADCAADASIKDLVGYGTAVVHEGTADAPAATNTTSVARGAAGADTDQNGADFTAGAPTPTPGGSGTGGTPEPGPLRIHDIQGAGWVSPVNGQTVTNVPGIVTALRTSGSKGFWIQDPTPDANPATSEGLFVYTSSTPTVAVGDSVLVSGKAQSYYPLASGDTVASTSNLSVTEIGTATVTKVSSGNALPAPIVLSAANVPATYAPDLGGANIESTPVTPTRSVLDFYRSIQGMRVEVDDARVVGPSDKYGEQYVTVKPDEAATYRGGSELLGENQTPSGRLEVVAADGSNPQVNVGDVLTGATVGPIDYSQYGGFLIAASALGTVQNNHLAPVVAAADPVKQLSVATYNVENLAPSDPDAKFQRLGSGIVTNLATPDVVSLEEVQDNSGATDDGTVAADQTLTKLTAAIVAAGGPQYAWREIDPANDKDGGQPGGNIRTVFLYNPARVSFVDAGAADVNRTTTSTQVTTQHGDPALTLSPGRIDPGNPVWNSSRKPLVGQFRFRDHDVFVIANHFDAKLGDQNQDGRFQFPAQSSALQRSGQAQVEHDFVQKLLDADKKADVVVLGDLNDYQFSPALNSLRTGTSDGTGPSILTDLISTLPTNEQYTYVYEGVSEVLDHILVSKGIKDLSYQVVHVNAEYADQASDHDPQVVRIKV</sequence>
<dbReference type="RefSeq" id="WP_344667687.1">
    <property type="nucleotide sequence ID" value="NZ_BAAAQN010000027.1"/>
</dbReference>
<dbReference type="CDD" id="cd04486">
    <property type="entry name" value="YhcR_OBF_like"/>
    <property type="match status" value="1"/>
</dbReference>
<keyword evidence="4" id="KW-0378">Hydrolase</keyword>
<dbReference type="InterPro" id="IPR036691">
    <property type="entry name" value="Endo/exonu/phosph_ase_sf"/>
</dbReference>